<dbReference type="AlphaFoldDB" id="A0A2N4U6J1"/>
<protein>
    <submittedName>
        <fullName evidence="2">Enoyl-CoA hydratase</fullName>
        <ecNumber evidence="2">4.2.1.17</ecNumber>
    </submittedName>
</protein>
<comment type="caution">
    <text evidence="2">The sequence shown here is derived from an EMBL/GenBank/DDBJ whole genome shotgun (WGS) entry which is preliminary data.</text>
</comment>
<name>A0A2N4U6J1_9BURK</name>
<dbReference type="PANTHER" id="PTHR11941:SF171">
    <property type="entry name" value="SD19268P"/>
    <property type="match status" value="1"/>
</dbReference>
<dbReference type="PANTHER" id="PTHR11941">
    <property type="entry name" value="ENOYL-COA HYDRATASE-RELATED"/>
    <property type="match status" value="1"/>
</dbReference>
<accession>A0A2N4U6J1</accession>
<sequence length="262" mass="28159">MEYENTHATLAVAPNGVGTLTICNAGSLNILGTPVIEGLLAALEHVARTPAVRVLIMRGHGDKAFVAGADIKEMAKLDQQSAAVFIEKLRQLCEGVRLLSIPVIARIPGWTLGGGLEFALACDLRIGSTAARLGMPEVQVGIPSIIHAALMPRLIGKARSSWMLLTGEVADAQQGLAWGLLDRVVEPDHLDTEITRVADGLAQLGTQVLAQQKRLLREWEDEPLEASIRNGVNEFAAAFTTGEPQRYMGKFVEEKARRAAAK</sequence>
<comment type="similarity">
    <text evidence="1">Belongs to the enoyl-CoA hydratase/isomerase family.</text>
</comment>
<organism evidence="2 3">
    <name type="scientific">Pollutimonas subterranea</name>
    <dbReference type="NCBI Taxonomy" id="2045210"/>
    <lineage>
        <taxon>Bacteria</taxon>
        <taxon>Pseudomonadati</taxon>
        <taxon>Pseudomonadota</taxon>
        <taxon>Betaproteobacteria</taxon>
        <taxon>Burkholderiales</taxon>
        <taxon>Alcaligenaceae</taxon>
        <taxon>Pollutimonas</taxon>
    </lineage>
</organism>
<dbReference type="InterPro" id="IPR001753">
    <property type="entry name" value="Enoyl-CoA_hydra/iso"/>
</dbReference>
<dbReference type="NCBIfam" id="NF004795">
    <property type="entry name" value="PRK06143.1"/>
    <property type="match status" value="1"/>
</dbReference>
<dbReference type="GO" id="GO:0004300">
    <property type="term" value="F:enoyl-CoA hydratase activity"/>
    <property type="evidence" value="ECO:0007669"/>
    <property type="project" value="UniProtKB-EC"/>
</dbReference>
<dbReference type="GO" id="GO:0006635">
    <property type="term" value="P:fatty acid beta-oxidation"/>
    <property type="evidence" value="ECO:0007669"/>
    <property type="project" value="TreeGrafter"/>
</dbReference>
<dbReference type="InterPro" id="IPR029045">
    <property type="entry name" value="ClpP/crotonase-like_dom_sf"/>
</dbReference>
<gene>
    <name evidence="2" type="ORF">CR159_06450</name>
</gene>
<dbReference type="OrthoDB" id="370015at2"/>
<evidence type="ECO:0000313" key="3">
    <source>
        <dbReference type="Proteomes" id="UP000234190"/>
    </source>
</evidence>
<dbReference type="CDD" id="cd06558">
    <property type="entry name" value="crotonase-like"/>
    <property type="match status" value="1"/>
</dbReference>
<dbReference type="EMBL" id="PDNW01000004">
    <property type="protein sequence ID" value="PLC50645.1"/>
    <property type="molecule type" value="Genomic_DNA"/>
</dbReference>
<dbReference type="EC" id="4.2.1.17" evidence="2"/>
<dbReference type="Proteomes" id="UP000234190">
    <property type="component" value="Unassembled WGS sequence"/>
</dbReference>
<dbReference type="Gene3D" id="3.90.226.10">
    <property type="entry name" value="2-enoyl-CoA Hydratase, Chain A, domain 1"/>
    <property type="match status" value="1"/>
</dbReference>
<evidence type="ECO:0000313" key="2">
    <source>
        <dbReference type="EMBL" id="PLC50645.1"/>
    </source>
</evidence>
<proteinExistence type="inferred from homology"/>
<dbReference type="SUPFAM" id="SSF52096">
    <property type="entry name" value="ClpP/crotonase"/>
    <property type="match status" value="1"/>
</dbReference>
<keyword evidence="3" id="KW-1185">Reference proteome</keyword>
<reference evidence="2 3" key="1">
    <citation type="submission" date="2017-10" db="EMBL/GenBank/DDBJ databases">
        <title>Two draft genome sequences of Pusillimonas sp. strains isolated from a nitrate- and radionuclide-contaminated groundwater in Russia.</title>
        <authorList>
            <person name="Grouzdev D.S."/>
            <person name="Tourova T.P."/>
            <person name="Goeva M.A."/>
            <person name="Babich T.L."/>
            <person name="Sokolova D.S."/>
            <person name="Abdullin R."/>
            <person name="Poltaraus A.B."/>
            <person name="Toshchakov S.V."/>
            <person name="Nazina T.N."/>
        </authorList>
    </citation>
    <scope>NUCLEOTIDE SEQUENCE [LARGE SCALE GENOMIC DNA]</scope>
    <source>
        <strain evidence="2 3">JR1/69-3-13</strain>
    </source>
</reference>
<keyword evidence="2" id="KW-0456">Lyase</keyword>
<evidence type="ECO:0000256" key="1">
    <source>
        <dbReference type="ARBA" id="ARBA00005254"/>
    </source>
</evidence>
<dbReference type="RefSeq" id="WP_102073190.1">
    <property type="nucleotide sequence ID" value="NZ_PDNW01000004.1"/>
</dbReference>
<dbReference type="Pfam" id="PF00378">
    <property type="entry name" value="ECH_1"/>
    <property type="match status" value="1"/>
</dbReference>